<evidence type="ECO:0000313" key="13">
    <source>
        <dbReference type="Proteomes" id="UP000095228"/>
    </source>
</evidence>
<keyword evidence="6" id="KW-0460">Magnesium</keyword>
<dbReference type="OrthoDB" id="9792518at2"/>
<keyword evidence="3 10" id="KW-0812">Transmembrane</keyword>
<dbReference type="PANTHER" id="PTHR46470">
    <property type="entry name" value="N-ACYLNEURAMINATE-9-PHOSPHATASE"/>
    <property type="match status" value="1"/>
</dbReference>
<dbReference type="Proteomes" id="UP000095228">
    <property type="component" value="Chromosome"/>
</dbReference>
<evidence type="ECO:0000256" key="7">
    <source>
        <dbReference type="ARBA" id="ARBA00022989"/>
    </source>
</evidence>
<dbReference type="RefSeq" id="WP_157772469.1">
    <property type="nucleotide sequence ID" value="NZ_CP016094.1"/>
</dbReference>
<evidence type="ECO:0000256" key="5">
    <source>
        <dbReference type="ARBA" id="ARBA00022801"/>
    </source>
</evidence>
<dbReference type="Pfam" id="PF18967">
    <property type="entry name" value="PycTM"/>
    <property type="match status" value="1"/>
</dbReference>
<comment type="subcellular location">
    <subcellularLocation>
        <location evidence="1">Cell membrane</location>
    </subcellularLocation>
</comment>
<keyword evidence="13" id="KW-1185">Reference proteome</keyword>
<reference evidence="12 13" key="1">
    <citation type="submission" date="2016-06" db="EMBL/GenBank/DDBJ databases">
        <title>Three novel species with peptidoglycan cell walls form the new genus Lacunisphaera gen. nov. in the family Opitutaceae of the verrucomicrobial subdivision 4.</title>
        <authorList>
            <person name="Rast P."/>
            <person name="Gloeckner I."/>
            <person name="Jogler M."/>
            <person name="Boedeker C."/>
            <person name="Jeske O."/>
            <person name="Wiegand S."/>
            <person name="Reinhardt R."/>
            <person name="Schumann P."/>
            <person name="Rohde M."/>
            <person name="Spring S."/>
            <person name="Gloeckner F.O."/>
            <person name="Jogler C."/>
        </authorList>
    </citation>
    <scope>NUCLEOTIDE SEQUENCE [LARGE SCALE GENOMIC DNA]</scope>
    <source>
        <strain evidence="12 13">IG16b</strain>
    </source>
</reference>
<feature type="transmembrane region" description="Helical" evidence="10">
    <location>
        <begin position="122"/>
        <end position="146"/>
    </location>
</feature>
<keyword evidence="9 10" id="KW-0472">Membrane</keyword>
<dbReference type="Pfam" id="PF00702">
    <property type="entry name" value="Hydrolase"/>
    <property type="match status" value="1"/>
</dbReference>
<proteinExistence type="predicted"/>
<evidence type="ECO:0000256" key="4">
    <source>
        <dbReference type="ARBA" id="ARBA00022741"/>
    </source>
</evidence>
<dbReference type="GO" id="GO:0016787">
    <property type="term" value="F:hydrolase activity"/>
    <property type="evidence" value="ECO:0007669"/>
    <property type="project" value="UniProtKB-KW"/>
</dbReference>
<dbReference type="Gene3D" id="1.10.150.240">
    <property type="entry name" value="Putative phosphatase, domain 2"/>
    <property type="match status" value="1"/>
</dbReference>
<accession>A0A1D8AYX2</accession>
<feature type="transmembrane region" description="Helical" evidence="10">
    <location>
        <begin position="92"/>
        <end position="110"/>
    </location>
</feature>
<keyword evidence="4" id="KW-0547">Nucleotide-binding</keyword>
<evidence type="ECO:0000256" key="8">
    <source>
        <dbReference type="ARBA" id="ARBA00023118"/>
    </source>
</evidence>
<evidence type="ECO:0000256" key="10">
    <source>
        <dbReference type="SAM" id="Phobius"/>
    </source>
</evidence>
<evidence type="ECO:0000256" key="1">
    <source>
        <dbReference type="ARBA" id="ARBA00004236"/>
    </source>
</evidence>
<dbReference type="SUPFAM" id="SSF56784">
    <property type="entry name" value="HAD-like"/>
    <property type="match status" value="1"/>
</dbReference>
<dbReference type="SFLD" id="SFLDS00003">
    <property type="entry name" value="Haloacid_Dehalogenase"/>
    <property type="match status" value="1"/>
</dbReference>
<dbReference type="AlphaFoldDB" id="A0A1D8AYX2"/>
<dbReference type="Gene3D" id="3.40.50.1000">
    <property type="entry name" value="HAD superfamily/HAD-like"/>
    <property type="match status" value="1"/>
</dbReference>
<keyword evidence="8" id="KW-0051">Antiviral defense</keyword>
<feature type="domain" description="Pycsar effector protein" evidence="11">
    <location>
        <begin position="94"/>
        <end position="233"/>
    </location>
</feature>
<dbReference type="InterPro" id="IPR036412">
    <property type="entry name" value="HAD-like_sf"/>
</dbReference>
<dbReference type="InterPro" id="IPR023198">
    <property type="entry name" value="PGP-like_dom2"/>
</dbReference>
<keyword evidence="5" id="KW-0378">Hydrolase</keyword>
<dbReference type="InterPro" id="IPR023214">
    <property type="entry name" value="HAD_sf"/>
</dbReference>
<dbReference type="SFLD" id="SFLDG01129">
    <property type="entry name" value="C1.5:_HAD__Beta-PGM__Phosphata"/>
    <property type="match status" value="1"/>
</dbReference>
<evidence type="ECO:0000256" key="6">
    <source>
        <dbReference type="ARBA" id="ARBA00022842"/>
    </source>
</evidence>
<dbReference type="KEGG" id="obg:Verru16b_03199"/>
<gene>
    <name evidence="12" type="ORF">Verru16b_03199</name>
</gene>
<evidence type="ECO:0000313" key="12">
    <source>
        <dbReference type="EMBL" id="AOS46103.1"/>
    </source>
</evidence>
<keyword evidence="2" id="KW-1003">Cell membrane</keyword>
<evidence type="ECO:0000256" key="2">
    <source>
        <dbReference type="ARBA" id="ARBA00022475"/>
    </source>
</evidence>
<evidence type="ECO:0000256" key="9">
    <source>
        <dbReference type="ARBA" id="ARBA00023136"/>
    </source>
</evidence>
<dbReference type="STRING" id="1838286.Verru16b_03199"/>
<dbReference type="EMBL" id="CP016094">
    <property type="protein sequence ID" value="AOS46103.1"/>
    <property type="molecule type" value="Genomic_DNA"/>
</dbReference>
<organism evidence="12 13">
    <name type="scientific">Lacunisphaera limnophila</name>
    <dbReference type="NCBI Taxonomy" id="1838286"/>
    <lineage>
        <taxon>Bacteria</taxon>
        <taxon>Pseudomonadati</taxon>
        <taxon>Verrucomicrobiota</taxon>
        <taxon>Opitutia</taxon>
        <taxon>Opitutales</taxon>
        <taxon>Opitutaceae</taxon>
        <taxon>Lacunisphaera</taxon>
    </lineage>
</organism>
<sequence length="512" mass="58521">MQTSNQIRHLVWRFLSSLAERAFDRFREYFTLHFVLLSGVDKYRRKIYIHELYNQLDNHDGFIEPHFDTIVRGLDTVSHLSEHEDDKASRRLTAMAFMGALVGAFSTFALESASRGSWFSKYGPGMLILYYLFCVVGGLISLYTLLPKYNMGNTTSLKPRSTVFAPEIDRVTGANWVRPFMQNQRDQFREVVARQHLGEIKLISQITVWKMKLHTLAGYYFGFALMLFLVMTTVFGFEKMTPPPVLPPPVSEPIVTPSPEPIVKTVPNPIVIVFDADNTLWDTNSIYREAQLEMLSGVEALADHKVTGERLNYVRAIDQKIAESNPAGNRYPPWLLAECLYRGLMTEKKQEVDKLSEEVSACLQEIVATYLRRLNEKPRLLPQAKALLEKCAQKHAKLILLTESSLQRVHNLLLAHELTNFFHEVYSERNKQLVFGSIRESVDPILRQNCLFISVGDQLSSDLMPADKMGYKTVYIPAGFKKLNEDVSSFKPDYTFISLSGFMAHLDVIMPD</sequence>
<feature type="transmembrane region" description="Helical" evidence="10">
    <location>
        <begin position="217"/>
        <end position="237"/>
    </location>
</feature>
<keyword evidence="7 10" id="KW-1133">Transmembrane helix</keyword>
<dbReference type="InterPro" id="IPR043760">
    <property type="entry name" value="PycTM_dom"/>
</dbReference>
<evidence type="ECO:0000259" key="11">
    <source>
        <dbReference type="Pfam" id="PF18967"/>
    </source>
</evidence>
<dbReference type="InterPro" id="IPR051400">
    <property type="entry name" value="HAD-like_hydrolase"/>
</dbReference>
<protein>
    <recommendedName>
        <fullName evidence="11">Pycsar effector protein domain-containing protein</fullName>
    </recommendedName>
</protein>
<name>A0A1D8AYX2_9BACT</name>
<evidence type="ECO:0000256" key="3">
    <source>
        <dbReference type="ARBA" id="ARBA00022692"/>
    </source>
</evidence>